<reference evidence="3 4" key="1">
    <citation type="submission" date="2020-07" db="EMBL/GenBank/DDBJ databases">
        <title>Genomic Encyclopedia of Type Strains, Phase IV (KMG-IV): sequencing the most valuable type-strain genomes for metagenomic binning, comparative biology and taxonomic classification.</title>
        <authorList>
            <person name="Goeker M."/>
        </authorList>
    </citation>
    <scope>NUCLEOTIDE SEQUENCE [LARGE SCALE GENOMIC DNA]</scope>
    <source>
        <strain evidence="3 4">DSM 45533</strain>
    </source>
</reference>
<keyword evidence="4" id="KW-1185">Reference proteome</keyword>
<evidence type="ECO:0000313" key="4">
    <source>
        <dbReference type="Proteomes" id="UP000530928"/>
    </source>
</evidence>
<proteinExistence type="predicted"/>
<dbReference type="SMART" id="SM00858">
    <property type="entry name" value="SAF"/>
    <property type="match status" value="1"/>
</dbReference>
<feature type="signal peptide" evidence="1">
    <location>
        <begin position="1"/>
        <end position="32"/>
    </location>
</feature>
<keyword evidence="1" id="KW-0732">Signal</keyword>
<organism evidence="3 4">
    <name type="scientific">Nonomuraea soli</name>
    <dbReference type="NCBI Taxonomy" id="1032476"/>
    <lineage>
        <taxon>Bacteria</taxon>
        <taxon>Bacillati</taxon>
        <taxon>Actinomycetota</taxon>
        <taxon>Actinomycetes</taxon>
        <taxon>Streptosporangiales</taxon>
        <taxon>Streptosporangiaceae</taxon>
        <taxon>Nonomuraea</taxon>
    </lineage>
</organism>
<dbReference type="CDD" id="cd11614">
    <property type="entry name" value="SAF_CpaB_FlgA_like"/>
    <property type="match status" value="1"/>
</dbReference>
<sequence>MRPWIRRFARRRRLVGAALAALAMLSALTALSPSPGPTTEVLIATRDLAPGPLHPGDLRRTQAPRSAVPDGAVLEGRTLATPMRRGEILTDVRLLGAALLARLPPGTVAAPIRVSDPEITTLLTPGAAIGVMATWEGAQSAHTVAERVTVMSVMTEGLIVVASTPEQAAQLAAAQASERLSITLRS</sequence>
<evidence type="ECO:0000256" key="1">
    <source>
        <dbReference type="SAM" id="SignalP"/>
    </source>
</evidence>
<feature type="domain" description="SAF" evidence="2">
    <location>
        <begin position="39"/>
        <end position="95"/>
    </location>
</feature>
<gene>
    <name evidence="3" type="ORF">HNR30_006861</name>
</gene>
<dbReference type="RefSeq" id="WP_220134304.1">
    <property type="nucleotide sequence ID" value="NZ_BAABAM010000009.1"/>
</dbReference>
<protein>
    <submittedName>
        <fullName evidence="3">Flp pilus assembly protein CpaB</fullName>
    </submittedName>
</protein>
<dbReference type="AlphaFoldDB" id="A0A7W0CQV7"/>
<dbReference type="Proteomes" id="UP000530928">
    <property type="component" value="Unassembled WGS sequence"/>
</dbReference>
<evidence type="ECO:0000259" key="2">
    <source>
        <dbReference type="SMART" id="SM00858"/>
    </source>
</evidence>
<comment type="caution">
    <text evidence="3">The sequence shown here is derived from an EMBL/GenBank/DDBJ whole genome shotgun (WGS) entry which is preliminary data.</text>
</comment>
<name>A0A7W0CQV7_9ACTN</name>
<dbReference type="EMBL" id="JACDUR010000007">
    <property type="protein sequence ID" value="MBA2895475.1"/>
    <property type="molecule type" value="Genomic_DNA"/>
</dbReference>
<evidence type="ECO:0000313" key="3">
    <source>
        <dbReference type="EMBL" id="MBA2895475.1"/>
    </source>
</evidence>
<feature type="chain" id="PRO_5039499085" evidence="1">
    <location>
        <begin position="33"/>
        <end position="186"/>
    </location>
</feature>
<accession>A0A7W0CQV7</accession>
<dbReference type="InterPro" id="IPR013974">
    <property type="entry name" value="SAF"/>
</dbReference>